<keyword evidence="5 10" id="KW-0460">Magnesium</keyword>
<evidence type="ECO:0000256" key="4">
    <source>
        <dbReference type="ARBA" id="ARBA00017068"/>
    </source>
</evidence>
<feature type="domain" description="Enolase C-terminal TIM barrel" evidence="11">
    <location>
        <begin position="142"/>
        <end position="433"/>
    </location>
</feature>
<reference evidence="13 14" key="1">
    <citation type="submission" date="2015-04" db="EMBL/GenBank/DDBJ databases">
        <title>Lasius niger genome sequencing.</title>
        <authorList>
            <person name="Konorov E.A."/>
            <person name="Nikitin M.A."/>
            <person name="Kirill M.V."/>
            <person name="Chang P."/>
        </authorList>
    </citation>
    <scope>NUCLEOTIDE SEQUENCE [LARGE SCALE GENOMIC DNA]</scope>
    <source>
        <tissue evidence="13">Whole</tissue>
    </source>
</reference>
<dbReference type="PANTHER" id="PTHR11902:SF1">
    <property type="entry name" value="ENOLASE"/>
    <property type="match status" value="1"/>
</dbReference>
<comment type="pathway">
    <text evidence="1">Carbohydrate degradation; glycolysis; pyruvate from D-glyceraldehyde 3-phosphate: step 4/5.</text>
</comment>
<dbReference type="InterPro" id="IPR000941">
    <property type="entry name" value="Enolase"/>
</dbReference>
<evidence type="ECO:0000259" key="12">
    <source>
        <dbReference type="SMART" id="SM01193"/>
    </source>
</evidence>
<dbReference type="GO" id="GO:0000015">
    <property type="term" value="C:phosphopyruvate hydratase complex"/>
    <property type="evidence" value="ECO:0007669"/>
    <property type="project" value="InterPro"/>
</dbReference>
<dbReference type="InterPro" id="IPR029017">
    <property type="entry name" value="Enolase-like_N"/>
</dbReference>
<dbReference type="HAMAP" id="MF_00318">
    <property type="entry name" value="Enolase"/>
    <property type="match status" value="1"/>
</dbReference>
<evidence type="ECO:0000256" key="3">
    <source>
        <dbReference type="ARBA" id="ARBA00012058"/>
    </source>
</evidence>
<comment type="caution">
    <text evidence="13">The sequence shown here is derived from an EMBL/GenBank/DDBJ whole genome shotgun (WGS) entry which is preliminary data.</text>
</comment>
<dbReference type="Gene3D" id="3.30.390.10">
    <property type="entry name" value="Enolase-like, N-terminal domain"/>
    <property type="match status" value="1"/>
</dbReference>
<dbReference type="STRING" id="67767.A0A0J7L0P7"/>
<accession>A0A0J7L0P7</accession>
<dbReference type="EMBL" id="LBMM01001411">
    <property type="protein sequence ID" value="KMQ96372.1"/>
    <property type="molecule type" value="Genomic_DNA"/>
</dbReference>
<dbReference type="UniPathway" id="UPA00109">
    <property type="reaction ID" value="UER00187"/>
</dbReference>
<comment type="cofactor">
    <cofactor evidence="10">
        <name>Mg(2+)</name>
        <dbReference type="ChEBI" id="CHEBI:18420"/>
    </cofactor>
    <text evidence="10">Mg(2+) is required for catalysis and for stabilizing the dimer.</text>
</comment>
<feature type="binding site" evidence="10">
    <location>
        <position position="296"/>
    </location>
    <ligand>
        <name>Mg(2+)</name>
        <dbReference type="ChEBI" id="CHEBI:18420"/>
    </ligand>
</feature>
<comment type="similarity">
    <text evidence="2">Belongs to the enolase family.</text>
</comment>
<evidence type="ECO:0000256" key="9">
    <source>
        <dbReference type="ARBA" id="ARBA00032132"/>
    </source>
</evidence>
<gene>
    <name evidence="13" type="ORF">RF55_3344</name>
</gene>
<feature type="binding site" evidence="10">
    <location>
        <position position="246"/>
    </location>
    <ligand>
        <name>Mg(2+)</name>
        <dbReference type="ChEBI" id="CHEBI:18420"/>
    </ligand>
</feature>
<dbReference type="InterPro" id="IPR020811">
    <property type="entry name" value="Enolase_N"/>
</dbReference>
<evidence type="ECO:0000256" key="5">
    <source>
        <dbReference type="ARBA" id="ARBA00022842"/>
    </source>
</evidence>
<evidence type="ECO:0000259" key="11">
    <source>
        <dbReference type="SMART" id="SM01192"/>
    </source>
</evidence>
<dbReference type="PIRSF" id="PIRSF001400">
    <property type="entry name" value="Enolase"/>
    <property type="match status" value="1"/>
</dbReference>
<keyword evidence="7" id="KW-0456">Lyase</keyword>
<dbReference type="GO" id="GO:0004634">
    <property type="term" value="F:phosphopyruvate hydratase activity"/>
    <property type="evidence" value="ECO:0007669"/>
    <property type="project" value="UniProtKB-EC"/>
</dbReference>
<dbReference type="SUPFAM" id="SSF54826">
    <property type="entry name" value="Enolase N-terminal domain-like"/>
    <property type="match status" value="1"/>
</dbReference>
<feature type="binding site" evidence="10">
    <location>
        <position position="320"/>
    </location>
    <ligand>
        <name>Mg(2+)</name>
        <dbReference type="ChEBI" id="CHEBI:18420"/>
    </ligand>
</feature>
<dbReference type="Pfam" id="PF03952">
    <property type="entry name" value="Enolase_N"/>
    <property type="match status" value="1"/>
</dbReference>
<keyword evidence="10" id="KW-0479">Metal-binding</keyword>
<dbReference type="SMART" id="SM01193">
    <property type="entry name" value="Enolase_N"/>
    <property type="match status" value="1"/>
</dbReference>
<sequence>MAFRKIKARQIFDCRGEPTLEVDVITDIGLFRSSVPSTVLINPNQAREIRDENAAAYHGRSVFKAVDIINDVIAPQLINSKLEVCQQAEIDGLLIKLDGTKNKSRLGANAILGVSVACCKAGAAKKSLPVYRYIAELAENSQLFVPVPSFNMISGGRYAGNNLPCQEFAILPTGARSFADAVKMATEIYRILERKIVDAQGIRGPLPVSDEGAFAPDLKDDKAALTLLNASIKDAGYESKIKIALDMAASAFYKEGRYDLAFKTKDSDPANYLEAEALRNRYLEYLSEFPTIVSIEDPFDQEDWEGWLTIANQKIQVVSDDLTAMNIERIEEAMDRNIANCLVLRMSQIGTVTEVINCAKMARINNWGYIVSASHGETEDNFVADMAVGLAAGQFKAGAPCRSERMAKYNQILRIEEELGKDAKYVGLKYRNPLAK</sequence>
<name>A0A0J7L0P7_LASNI</name>
<dbReference type="Pfam" id="PF00113">
    <property type="entry name" value="Enolase_C"/>
    <property type="match status" value="1"/>
</dbReference>
<proteinExistence type="inferred from homology"/>
<dbReference type="OrthoDB" id="1739814at2759"/>
<dbReference type="SMART" id="SM01192">
    <property type="entry name" value="Enolase_C"/>
    <property type="match status" value="1"/>
</dbReference>
<dbReference type="EC" id="4.2.1.11" evidence="3"/>
<dbReference type="SUPFAM" id="SSF51604">
    <property type="entry name" value="Enolase C-terminal domain-like"/>
    <property type="match status" value="1"/>
</dbReference>
<protein>
    <recommendedName>
        <fullName evidence="4">Enolase</fullName>
        <ecNumber evidence="3">4.2.1.11</ecNumber>
    </recommendedName>
    <alternativeName>
        <fullName evidence="8">2-phospho-D-glycerate hydro-lyase</fullName>
    </alternativeName>
    <alternativeName>
        <fullName evidence="9">2-phosphoglycerate dehydratase</fullName>
    </alternativeName>
</protein>
<dbReference type="CDD" id="cd03313">
    <property type="entry name" value="enolase"/>
    <property type="match status" value="1"/>
</dbReference>
<dbReference type="PRINTS" id="PR00148">
    <property type="entry name" value="ENOLASE"/>
</dbReference>
<dbReference type="Gene3D" id="3.20.20.120">
    <property type="entry name" value="Enolase-like C-terminal domain"/>
    <property type="match status" value="1"/>
</dbReference>
<feature type="domain" description="Enolase N-terminal" evidence="12">
    <location>
        <begin position="3"/>
        <end position="134"/>
    </location>
</feature>
<evidence type="ECO:0000256" key="1">
    <source>
        <dbReference type="ARBA" id="ARBA00005031"/>
    </source>
</evidence>
<dbReference type="AlphaFoldDB" id="A0A0J7L0P7"/>
<evidence type="ECO:0000256" key="8">
    <source>
        <dbReference type="ARBA" id="ARBA00031125"/>
    </source>
</evidence>
<evidence type="ECO:0000313" key="14">
    <source>
        <dbReference type="Proteomes" id="UP000036403"/>
    </source>
</evidence>
<evidence type="ECO:0000256" key="10">
    <source>
        <dbReference type="PIRSR" id="PIRSR001400-3"/>
    </source>
</evidence>
<keyword evidence="14" id="KW-1185">Reference proteome</keyword>
<keyword evidence="6" id="KW-0324">Glycolysis</keyword>
<dbReference type="GO" id="GO:0000287">
    <property type="term" value="F:magnesium ion binding"/>
    <property type="evidence" value="ECO:0007669"/>
    <property type="project" value="InterPro"/>
</dbReference>
<dbReference type="Proteomes" id="UP000036403">
    <property type="component" value="Unassembled WGS sequence"/>
</dbReference>
<dbReference type="SFLD" id="SFLDS00001">
    <property type="entry name" value="Enolase"/>
    <property type="match status" value="1"/>
</dbReference>
<evidence type="ECO:0000256" key="2">
    <source>
        <dbReference type="ARBA" id="ARBA00009604"/>
    </source>
</evidence>
<dbReference type="GO" id="GO:0006096">
    <property type="term" value="P:glycolytic process"/>
    <property type="evidence" value="ECO:0007669"/>
    <property type="project" value="UniProtKB-UniPathway"/>
</dbReference>
<evidence type="ECO:0000256" key="7">
    <source>
        <dbReference type="ARBA" id="ARBA00023239"/>
    </source>
</evidence>
<organism evidence="13 14">
    <name type="scientific">Lasius niger</name>
    <name type="common">Black garden ant</name>
    <dbReference type="NCBI Taxonomy" id="67767"/>
    <lineage>
        <taxon>Eukaryota</taxon>
        <taxon>Metazoa</taxon>
        <taxon>Ecdysozoa</taxon>
        <taxon>Arthropoda</taxon>
        <taxon>Hexapoda</taxon>
        <taxon>Insecta</taxon>
        <taxon>Pterygota</taxon>
        <taxon>Neoptera</taxon>
        <taxon>Endopterygota</taxon>
        <taxon>Hymenoptera</taxon>
        <taxon>Apocrita</taxon>
        <taxon>Aculeata</taxon>
        <taxon>Formicoidea</taxon>
        <taxon>Formicidae</taxon>
        <taxon>Formicinae</taxon>
        <taxon>Lasius</taxon>
        <taxon>Lasius</taxon>
    </lineage>
</organism>
<dbReference type="PaxDb" id="67767-A0A0J7L0P7"/>
<evidence type="ECO:0000256" key="6">
    <source>
        <dbReference type="ARBA" id="ARBA00023152"/>
    </source>
</evidence>
<evidence type="ECO:0000313" key="13">
    <source>
        <dbReference type="EMBL" id="KMQ96372.1"/>
    </source>
</evidence>
<dbReference type="InterPro" id="IPR036849">
    <property type="entry name" value="Enolase-like_C_sf"/>
</dbReference>
<dbReference type="PANTHER" id="PTHR11902">
    <property type="entry name" value="ENOLASE"/>
    <property type="match status" value="1"/>
</dbReference>
<dbReference type="InterPro" id="IPR020810">
    <property type="entry name" value="Enolase_C"/>
</dbReference>